<evidence type="ECO:0000256" key="7">
    <source>
        <dbReference type="ARBA" id="ARBA00023004"/>
    </source>
</evidence>
<dbReference type="InterPro" id="IPR056740">
    <property type="entry name" value="ILV_EDD_C"/>
</dbReference>
<evidence type="ECO:0000256" key="14">
    <source>
        <dbReference type="ARBA" id="ARBA00029490"/>
    </source>
</evidence>
<comment type="cofactor">
    <cofactor evidence="15">
        <name>[2Fe-2S] cluster</name>
        <dbReference type="ChEBI" id="CHEBI:190135"/>
    </cofactor>
    <text evidence="15">Binds 1 [2Fe-2S] cluster per subunit. This cluster acts as a Lewis acid cofactor.</text>
</comment>
<keyword evidence="4 15" id="KW-0001">2Fe-2S</keyword>
<evidence type="ECO:0000259" key="16">
    <source>
        <dbReference type="Pfam" id="PF00920"/>
    </source>
</evidence>
<name>A0ABP9UYB2_9BACT</name>
<dbReference type="PANTHER" id="PTHR21000:SF5">
    <property type="entry name" value="DIHYDROXY-ACID DEHYDRATASE, MITOCHONDRIAL"/>
    <property type="match status" value="1"/>
</dbReference>
<gene>
    <name evidence="15 18" type="primary">ilvD</name>
    <name evidence="18" type="ORF">Rhal01_00858</name>
</gene>
<keyword evidence="5 15" id="KW-0479">Metal-binding</keyword>
<dbReference type="Proteomes" id="UP001424741">
    <property type="component" value="Unassembled WGS sequence"/>
</dbReference>
<evidence type="ECO:0000256" key="1">
    <source>
        <dbReference type="ARBA" id="ARBA00001946"/>
    </source>
</evidence>
<feature type="domain" description="Dihydroxy-acid/6-phosphogluconate dehydratase C-terminal" evidence="17">
    <location>
        <begin position="374"/>
        <end position="563"/>
    </location>
</feature>
<evidence type="ECO:0000256" key="10">
    <source>
        <dbReference type="ARBA" id="ARBA00023304"/>
    </source>
</evidence>
<comment type="subunit">
    <text evidence="15">Homodimer.</text>
</comment>
<keyword evidence="3 15" id="KW-0028">Amino-acid biosynthesis</keyword>
<comment type="pathway">
    <text evidence="13 15">Amino-acid biosynthesis; L-isoleucine biosynthesis; L-isoleucine from 2-oxobutanoate: step 3/4.</text>
</comment>
<comment type="pathway">
    <text evidence="12 15">Amino-acid biosynthesis; L-valine biosynthesis; L-valine from pyruvate: step 3/4.</text>
</comment>
<evidence type="ECO:0000256" key="12">
    <source>
        <dbReference type="ARBA" id="ARBA00029436"/>
    </source>
</evidence>
<dbReference type="NCBIfam" id="NF002068">
    <property type="entry name" value="PRK00911.1"/>
    <property type="match status" value="1"/>
</dbReference>
<dbReference type="HAMAP" id="MF_00012">
    <property type="entry name" value="IlvD"/>
    <property type="match status" value="1"/>
</dbReference>
<dbReference type="EMBL" id="BAABRL010000002">
    <property type="protein sequence ID" value="GAA5494695.1"/>
    <property type="molecule type" value="Genomic_DNA"/>
</dbReference>
<evidence type="ECO:0000256" key="6">
    <source>
        <dbReference type="ARBA" id="ARBA00022842"/>
    </source>
</evidence>
<dbReference type="Gene3D" id="3.50.30.80">
    <property type="entry name" value="IlvD/EDD C-terminal domain-like"/>
    <property type="match status" value="1"/>
</dbReference>
<dbReference type="Pfam" id="PF00920">
    <property type="entry name" value="ILVD_EDD_N"/>
    <property type="match status" value="1"/>
</dbReference>
<accession>A0ABP9UYB2</accession>
<evidence type="ECO:0000256" key="9">
    <source>
        <dbReference type="ARBA" id="ARBA00023239"/>
    </source>
</evidence>
<reference evidence="18 19" key="1">
    <citation type="submission" date="2024-02" db="EMBL/GenBank/DDBJ databases">
        <title>Rubritalea halochordaticola NBRC 107102.</title>
        <authorList>
            <person name="Ichikawa N."/>
            <person name="Katano-Makiyama Y."/>
            <person name="Hidaka K."/>
        </authorList>
    </citation>
    <scope>NUCLEOTIDE SEQUENCE [LARGE SCALE GENOMIC DNA]</scope>
    <source>
        <strain evidence="18 19">NBRC 107102</strain>
    </source>
</reference>
<keyword evidence="19" id="KW-1185">Reference proteome</keyword>
<comment type="caution">
    <text evidence="18">The sequence shown here is derived from an EMBL/GenBank/DDBJ whole genome shotgun (WGS) entry which is preliminary data.</text>
</comment>
<keyword evidence="10 15" id="KW-0100">Branched-chain amino acid biosynthesis</keyword>
<comment type="catalytic activity">
    <reaction evidence="15">
        <text>(2R,3R)-2,3-dihydroxy-3-methylpentanoate = (S)-3-methyl-2-oxopentanoate + H2O</text>
        <dbReference type="Rhea" id="RHEA:27694"/>
        <dbReference type="ChEBI" id="CHEBI:15377"/>
        <dbReference type="ChEBI" id="CHEBI:35146"/>
        <dbReference type="ChEBI" id="CHEBI:49258"/>
        <dbReference type="EC" id="4.2.1.9"/>
    </reaction>
</comment>
<dbReference type="SUPFAM" id="SSF143975">
    <property type="entry name" value="IlvD/EDD N-terminal domain-like"/>
    <property type="match status" value="1"/>
</dbReference>
<evidence type="ECO:0000256" key="15">
    <source>
        <dbReference type="HAMAP-Rule" id="MF_00012"/>
    </source>
</evidence>
<evidence type="ECO:0000256" key="5">
    <source>
        <dbReference type="ARBA" id="ARBA00022723"/>
    </source>
</evidence>
<feature type="binding site" description="via carbamate group" evidence="15">
    <location>
        <position position="130"/>
    </location>
    <ligand>
        <name>Mg(2+)</name>
        <dbReference type="ChEBI" id="CHEBI:18420"/>
    </ligand>
</feature>
<dbReference type="InterPro" id="IPR020558">
    <property type="entry name" value="DiOHA_6PGluconate_deHydtase_CS"/>
</dbReference>
<feature type="binding site" evidence="15">
    <location>
        <position position="129"/>
    </location>
    <ligand>
        <name>Mg(2+)</name>
        <dbReference type="ChEBI" id="CHEBI:18420"/>
    </ligand>
</feature>
<comment type="similarity">
    <text evidence="2 15">Belongs to the IlvD/Edd family.</text>
</comment>
<feature type="binding site" evidence="15">
    <location>
        <position position="456"/>
    </location>
    <ligand>
        <name>Mg(2+)</name>
        <dbReference type="ChEBI" id="CHEBI:18420"/>
    </ligand>
</feature>
<feature type="active site" description="Proton acceptor" evidence="15">
    <location>
        <position position="482"/>
    </location>
</feature>
<protein>
    <recommendedName>
        <fullName evidence="14 15">Dihydroxy-acid dehydratase</fullName>
        <shortName evidence="15">DAD</shortName>
        <ecNumber evidence="14 15">4.2.1.9</ecNumber>
    </recommendedName>
</protein>
<comment type="catalytic activity">
    <reaction evidence="11">
        <text>(2R)-2,3-dihydroxy-3-methylbutanoate = 3-methyl-2-oxobutanoate + H2O</text>
        <dbReference type="Rhea" id="RHEA:24809"/>
        <dbReference type="ChEBI" id="CHEBI:11851"/>
        <dbReference type="ChEBI" id="CHEBI:15377"/>
        <dbReference type="ChEBI" id="CHEBI:49072"/>
        <dbReference type="EC" id="4.2.1.9"/>
    </reaction>
    <physiologicalReaction direction="left-to-right" evidence="11">
        <dbReference type="Rhea" id="RHEA:24810"/>
    </physiologicalReaction>
</comment>
<dbReference type="Pfam" id="PF24877">
    <property type="entry name" value="ILV_EDD_C"/>
    <property type="match status" value="1"/>
</dbReference>
<dbReference type="InterPro" id="IPR050165">
    <property type="entry name" value="DHAD_IlvD/Edd"/>
</dbReference>
<dbReference type="EC" id="4.2.1.9" evidence="14 15"/>
<dbReference type="NCBIfam" id="TIGR00110">
    <property type="entry name" value="ilvD"/>
    <property type="match status" value="1"/>
</dbReference>
<comment type="function">
    <text evidence="15">Functions in the biosynthesis of branched-chain amino acids. Catalyzes the dehydration of (2R,3R)-2,3-dihydroxy-3-methylpentanoate (2,3-dihydroxy-3-methylvalerate) into 2-oxo-3-methylpentanoate (2-oxo-3-methylvalerate) and of (2R)-2,3-dihydroxy-3-methylbutanoate (2,3-dihydroxyisovalerate) into 2-oxo-3-methylbutanoate (2-oxoisovalerate), the penultimate precursor to L-isoleucine and L-valine, respectively.</text>
</comment>
<feature type="modified residue" description="N6-carboxylysine" evidence="15">
    <location>
        <position position="130"/>
    </location>
</feature>
<comment type="caution">
    <text evidence="15">Lacks conserved residue(s) required for the propagation of feature annotation.</text>
</comment>
<dbReference type="InterPro" id="IPR004404">
    <property type="entry name" value="DihydroxyA_deHydtase"/>
</dbReference>
<dbReference type="RefSeq" id="WP_346187606.1">
    <property type="nucleotide sequence ID" value="NZ_BAABRL010000002.1"/>
</dbReference>
<evidence type="ECO:0000256" key="2">
    <source>
        <dbReference type="ARBA" id="ARBA00006486"/>
    </source>
</evidence>
<dbReference type="PROSITE" id="PS00887">
    <property type="entry name" value="ILVD_EDD_2"/>
    <property type="match status" value="1"/>
</dbReference>
<evidence type="ECO:0000256" key="3">
    <source>
        <dbReference type="ARBA" id="ARBA00022605"/>
    </source>
</evidence>
<evidence type="ECO:0000313" key="19">
    <source>
        <dbReference type="Proteomes" id="UP001424741"/>
    </source>
</evidence>
<evidence type="ECO:0000256" key="11">
    <source>
        <dbReference type="ARBA" id="ARBA00029304"/>
    </source>
</evidence>
<keyword evidence="6 15" id="KW-0460">Magnesium</keyword>
<keyword evidence="8 15" id="KW-0411">Iron-sulfur</keyword>
<feature type="domain" description="Dihydroxy-acid/6-phosphogluconate dehydratase N-terminal" evidence="16">
    <location>
        <begin position="40"/>
        <end position="361"/>
    </location>
</feature>
<evidence type="ECO:0000259" key="17">
    <source>
        <dbReference type="Pfam" id="PF24877"/>
    </source>
</evidence>
<proteinExistence type="inferred from homology"/>
<dbReference type="PROSITE" id="PS00886">
    <property type="entry name" value="ILVD_EDD_1"/>
    <property type="match status" value="1"/>
</dbReference>
<feature type="binding site" evidence="15">
    <location>
        <position position="87"/>
    </location>
    <ligand>
        <name>Mg(2+)</name>
        <dbReference type="ChEBI" id="CHEBI:18420"/>
    </ligand>
</feature>
<keyword evidence="9 15" id="KW-0456">Lyase</keyword>
<evidence type="ECO:0000256" key="13">
    <source>
        <dbReference type="ARBA" id="ARBA00029437"/>
    </source>
</evidence>
<feature type="binding site" evidence="15">
    <location>
        <position position="55"/>
    </location>
    <ligand>
        <name>[2Fe-2S] cluster</name>
        <dbReference type="ChEBI" id="CHEBI:190135"/>
    </ligand>
</feature>
<dbReference type="InterPro" id="IPR037237">
    <property type="entry name" value="IlvD/EDD_N"/>
</dbReference>
<evidence type="ECO:0000256" key="4">
    <source>
        <dbReference type="ARBA" id="ARBA00022714"/>
    </source>
</evidence>
<dbReference type="InterPro" id="IPR042096">
    <property type="entry name" value="Dihydro-acid_dehy_C"/>
</dbReference>
<keyword evidence="7 15" id="KW-0408">Iron</keyword>
<dbReference type="InterPro" id="IPR000581">
    <property type="entry name" value="ILV_EDD_N"/>
</dbReference>
<evidence type="ECO:0000313" key="18">
    <source>
        <dbReference type="EMBL" id="GAA5494695.1"/>
    </source>
</evidence>
<organism evidence="18 19">
    <name type="scientific">Rubritalea halochordaticola</name>
    <dbReference type="NCBI Taxonomy" id="714537"/>
    <lineage>
        <taxon>Bacteria</taxon>
        <taxon>Pseudomonadati</taxon>
        <taxon>Verrucomicrobiota</taxon>
        <taxon>Verrucomicrobiia</taxon>
        <taxon>Verrucomicrobiales</taxon>
        <taxon>Rubritaleaceae</taxon>
        <taxon>Rubritalea</taxon>
    </lineage>
</organism>
<evidence type="ECO:0000256" key="8">
    <source>
        <dbReference type="ARBA" id="ARBA00023014"/>
    </source>
</evidence>
<dbReference type="SUPFAM" id="SSF52016">
    <property type="entry name" value="LeuD/IlvD-like"/>
    <property type="match status" value="1"/>
</dbReference>
<dbReference type="PANTHER" id="PTHR21000">
    <property type="entry name" value="DIHYDROXY-ACID DEHYDRATASE DAD"/>
    <property type="match status" value="1"/>
</dbReference>
<comment type="cofactor">
    <cofactor evidence="1 15">
        <name>Mg(2+)</name>
        <dbReference type="ChEBI" id="CHEBI:18420"/>
    </cofactor>
</comment>
<sequence length="569" mass="59835">MNEYENNKRPYSSKVVDGDDRAPSRAMLYAVGFEKEDFEKPQVAIASLWSEVTPCNIHLDKLATEAAKGADAAGGKSLTFGAPTVSDGISMGTEGMKYSLVSREVIADSIETVVGAEGMDGLVAIGGCDKNMPGCMIAIARLNRPAVFIYGGTILPGCAMVKGEKKDLDVVSVFEAVGKHAGGEFDDSELHTVESCAIPGAGSCGGMYTANTMASAIEALGMSLPNSSAQAAVGDDKLMDCFDAGAAVMNMIEKGIRPSDILTRKAFENAITVVIALGGSTNAVLHLLAMAHAANVELSIDDFTEIGKRVPVVADLKPSGKYVMADLVRIGGTIPLMRMLLEAGLLHGDCMTVTGKTMAENLANSPLYYPEDQKVILPLDKPKKKDSHLRILYGNLASEGSVAKISGNEGLSFTGRARCFDSEEESMKAILDGQIEAGDVIVVRMEGPKGGPGMREMLGPTAAVMGRGLGDKVALITDGRFSGGSHGFVVGHITPEAFVGGTIGLLKDGDTITIDAENNEINVDLSEEELAERRAAWTQPEPRYRRGVLAKYAKLCESASKGAVSDAGL</sequence>